<feature type="transmembrane region" description="Helical" evidence="1">
    <location>
        <begin position="126"/>
        <end position="145"/>
    </location>
</feature>
<dbReference type="AlphaFoldDB" id="A0AAE4NZ85"/>
<dbReference type="Proteomes" id="UP001189000">
    <property type="component" value="Unassembled WGS sequence"/>
</dbReference>
<name>A0AAE4NZ85_9FLAO</name>
<keyword evidence="1" id="KW-1133">Transmembrane helix</keyword>
<evidence type="ECO:0000313" key="2">
    <source>
        <dbReference type="EMBL" id="MDV3664650.1"/>
    </source>
</evidence>
<accession>A0AAE4NZ85</accession>
<protein>
    <submittedName>
        <fullName evidence="2">Uncharacterized protein</fullName>
    </submittedName>
</protein>
<evidence type="ECO:0000313" key="3">
    <source>
        <dbReference type="Proteomes" id="UP001189000"/>
    </source>
</evidence>
<keyword evidence="1" id="KW-0812">Transmembrane</keyword>
<evidence type="ECO:0000256" key="1">
    <source>
        <dbReference type="SAM" id="Phobius"/>
    </source>
</evidence>
<keyword evidence="1" id="KW-0472">Membrane</keyword>
<organism evidence="2 3">
    <name type="scientific">Elizabethkingia anophelis</name>
    <dbReference type="NCBI Taxonomy" id="1117645"/>
    <lineage>
        <taxon>Bacteria</taxon>
        <taxon>Pseudomonadati</taxon>
        <taxon>Bacteroidota</taxon>
        <taxon>Flavobacteriia</taxon>
        <taxon>Flavobacteriales</taxon>
        <taxon>Weeksellaceae</taxon>
        <taxon>Elizabethkingia</taxon>
    </lineage>
</organism>
<gene>
    <name evidence="2" type="ORF">CMU51_11350</name>
</gene>
<feature type="transmembrane region" description="Helical" evidence="1">
    <location>
        <begin position="12"/>
        <end position="31"/>
    </location>
</feature>
<feature type="transmembrane region" description="Helical" evidence="1">
    <location>
        <begin position="62"/>
        <end position="81"/>
    </location>
</feature>
<sequence>MKSNNIKIIKLFLIHIFVYYTFFGFISEIIWNVARDTIFFRKEIITKIIVSSLLGITGMYDGYIFLLIPHILLFVIINRFFKKNILKSFFISSLFIYSFIYLNFEFDISNISLFSISSFEHATNCNIIYVMIPSLAISFFLNYIFMNKSKN</sequence>
<reference evidence="2" key="1">
    <citation type="submission" date="2023-02" db="EMBL/GenBank/DDBJ databases">
        <title>Elizabethkingia anophelis draft genomes.</title>
        <authorList>
            <person name="Nicholson A.C."/>
            <person name="Whitney A.M."/>
            <person name="Humrighouse B.W."/>
            <person name="Villarma A."/>
            <person name="Bell M."/>
            <person name="Mcquiston J."/>
        </authorList>
    </citation>
    <scope>NUCLEOTIDE SEQUENCE</scope>
    <source>
        <strain evidence="2">B4955</strain>
    </source>
</reference>
<dbReference type="EMBL" id="NWGY01000012">
    <property type="protein sequence ID" value="MDV3664650.1"/>
    <property type="molecule type" value="Genomic_DNA"/>
</dbReference>
<proteinExistence type="predicted"/>
<comment type="caution">
    <text evidence="2">The sequence shown here is derived from an EMBL/GenBank/DDBJ whole genome shotgun (WGS) entry which is preliminary data.</text>
</comment>
<feature type="transmembrane region" description="Helical" evidence="1">
    <location>
        <begin position="88"/>
        <end position="106"/>
    </location>
</feature>